<evidence type="ECO:0000256" key="1">
    <source>
        <dbReference type="SAM" id="MobiDB-lite"/>
    </source>
</evidence>
<name>A0A1A9GI80_9ACTN</name>
<keyword evidence="2" id="KW-0472">Membrane</keyword>
<dbReference type="EMBL" id="CP015079">
    <property type="protein sequence ID" value="ANH37362.1"/>
    <property type="molecule type" value="Genomic_DNA"/>
</dbReference>
<feature type="region of interest" description="Disordered" evidence="1">
    <location>
        <begin position="81"/>
        <end position="100"/>
    </location>
</feature>
<organism evidence="3 4">
    <name type="scientific">Nocardioides dokdonensis FR1436</name>
    <dbReference type="NCBI Taxonomy" id="1300347"/>
    <lineage>
        <taxon>Bacteria</taxon>
        <taxon>Bacillati</taxon>
        <taxon>Actinomycetota</taxon>
        <taxon>Actinomycetes</taxon>
        <taxon>Propionibacteriales</taxon>
        <taxon>Nocardioidaceae</taxon>
        <taxon>Nocardioides</taxon>
    </lineage>
</organism>
<gene>
    <name evidence="3" type="ORF">I601_0919</name>
</gene>
<dbReference type="OrthoDB" id="3779668at2"/>
<dbReference type="RefSeq" id="WP_068106910.1">
    <property type="nucleotide sequence ID" value="NZ_CP015079.1"/>
</dbReference>
<protein>
    <submittedName>
        <fullName evidence="3">Uncharacterized protein</fullName>
    </submittedName>
</protein>
<dbReference type="STRING" id="1300347.I601_0919"/>
<keyword evidence="2" id="KW-1133">Transmembrane helix</keyword>
<feature type="compositionally biased region" description="Low complexity" evidence="1">
    <location>
        <begin position="81"/>
        <end position="93"/>
    </location>
</feature>
<accession>A0A1A9GI80</accession>
<proteinExistence type="predicted"/>
<keyword evidence="2" id="KW-0812">Transmembrane</keyword>
<keyword evidence="4" id="KW-1185">Reference proteome</keyword>
<reference evidence="3 4" key="1">
    <citation type="submission" date="2016-03" db="EMBL/GenBank/DDBJ databases">
        <title>Complete genome sequence of a soil Actinobacterium, Nocardioides dokdonensis FR1436.</title>
        <authorList>
            <person name="Kwon S.-K."/>
            <person name="Kim K."/>
            <person name="Kim J.F."/>
        </authorList>
    </citation>
    <scope>NUCLEOTIDE SEQUENCE [LARGE SCALE GENOMIC DNA]</scope>
    <source>
        <strain evidence="3 4">FR1436</strain>
    </source>
</reference>
<feature type="transmembrane region" description="Helical" evidence="2">
    <location>
        <begin position="58"/>
        <end position="78"/>
    </location>
</feature>
<evidence type="ECO:0000313" key="4">
    <source>
        <dbReference type="Proteomes" id="UP000077868"/>
    </source>
</evidence>
<evidence type="ECO:0000256" key="2">
    <source>
        <dbReference type="SAM" id="Phobius"/>
    </source>
</evidence>
<dbReference type="AlphaFoldDB" id="A0A1A9GI80"/>
<dbReference type="Proteomes" id="UP000077868">
    <property type="component" value="Chromosome"/>
</dbReference>
<sequence>MSSTGQHQPTCERPISDRAVADLPVRAGRADLLEEIIALGGAQAPLTPATLQPQRPRWAAPLAAAAAVAVLAGAVAWWSAGPGDPSSDPGPASTRAQEEGQGGLVLLDEAGWEVSHVGRADPGGSIAYEAAGGRSLEISWYPAATYASYVEDRRRIVDPPAAGEPIEVLGLGAQLWSYSGDDHTVIREVEGGRWLEVRAAGMGEADYRELLGRLRLVSEAVFERALPDDYVTTEERTARIEEMLDGIAAAVGPDLPVSPSGRPTIDSQENSPYGLAVDVAGSITCQWLDELDEALQEGDPRRVERASAVLATARDWPLLRGEVNRQGAYPEVVFQYARTAARGEVPPRYSGGLGCSQRP</sequence>
<dbReference type="PATRIC" id="fig|1300347.3.peg.917"/>
<dbReference type="KEGG" id="ndk:I601_0919"/>
<evidence type="ECO:0000313" key="3">
    <source>
        <dbReference type="EMBL" id="ANH37362.1"/>
    </source>
</evidence>